<protein>
    <submittedName>
        <fullName evidence="2">Uncharacterized protein</fullName>
    </submittedName>
</protein>
<comment type="caution">
    <text evidence="2">The sequence shown here is derived from an EMBL/GenBank/DDBJ whole genome shotgun (WGS) entry which is preliminary data.</text>
</comment>
<dbReference type="AlphaFoldDB" id="A0A8J6L6K6"/>
<gene>
    <name evidence="2" type="ORF">GEV33_014464</name>
</gene>
<organism evidence="2 3">
    <name type="scientific">Tenebrio molitor</name>
    <name type="common">Yellow mealworm beetle</name>
    <dbReference type="NCBI Taxonomy" id="7067"/>
    <lineage>
        <taxon>Eukaryota</taxon>
        <taxon>Metazoa</taxon>
        <taxon>Ecdysozoa</taxon>
        <taxon>Arthropoda</taxon>
        <taxon>Hexapoda</taxon>
        <taxon>Insecta</taxon>
        <taxon>Pterygota</taxon>
        <taxon>Neoptera</taxon>
        <taxon>Endopterygota</taxon>
        <taxon>Coleoptera</taxon>
        <taxon>Polyphaga</taxon>
        <taxon>Cucujiformia</taxon>
        <taxon>Tenebrionidae</taxon>
        <taxon>Tenebrio</taxon>
    </lineage>
</organism>
<evidence type="ECO:0000256" key="1">
    <source>
        <dbReference type="SAM" id="Phobius"/>
    </source>
</evidence>
<keyword evidence="1" id="KW-1133">Transmembrane helix</keyword>
<dbReference type="Proteomes" id="UP000719412">
    <property type="component" value="Unassembled WGS sequence"/>
</dbReference>
<evidence type="ECO:0000313" key="2">
    <source>
        <dbReference type="EMBL" id="KAH0808327.1"/>
    </source>
</evidence>
<dbReference type="EMBL" id="JABDTM020028850">
    <property type="protein sequence ID" value="KAH0808327.1"/>
    <property type="molecule type" value="Genomic_DNA"/>
</dbReference>
<feature type="transmembrane region" description="Helical" evidence="1">
    <location>
        <begin position="67"/>
        <end position="91"/>
    </location>
</feature>
<evidence type="ECO:0000313" key="3">
    <source>
        <dbReference type="Proteomes" id="UP000719412"/>
    </source>
</evidence>
<name>A0A8J6L6K6_TENMO</name>
<keyword evidence="3" id="KW-1185">Reference proteome</keyword>
<accession>A0A8J6L6K6</accession>
<sequence length="113" mass="12455">MVFSFEHDIKVTKNHQNFIANSNRPRATGLLSGLGHVLRTTWSYMSGLLGDHLLRTNRMSRTNVRKLATAGLAAAFTLRFSPFLCLSAIWFDDSGGVSWRGCTPLNGCARVVA</sequence>
<proteinExistence type="predicted"/>
<reference evidence="2" key="1">
    <citation type="journal article" date="2020" name="J Insects Food Feed">
        <title>The yellow mealworm (Tenebrio molitor) genome: a resource for the emerging insects as food and feed industry.</title>
        <authorList>
            <person name="Eriksson T."/>
            <person name="Andere A."/>
            <person name="Kelstrup H."/>
            <person name="Emery V."/>
            <person name="Picard C."/>
        </authorList>
    </citation>
    <scope>NUCLEOTIDE SEQUENCE</scope>
    <source>
        <strain evidence="2">Stoneville</strain>
        <tissue evidence="2">Whole head</tissue>
    </source>
</reference>
<reference evidence="2" key="2">
    <citation type="submission" date="2021-08" db="EMBL/GenBank/DDBJ databases">
        <authorList>
            <person name="Eriksson T."/>
        </authorList>
    </citation>
    <scope>NUCLEOTIDE SEQUENCE</scope>
    <source>
        <strain evidence="2">Stoneville</strain>
        <tissue evidence="2">Whole head</tissue>
    </source>
</reference>
<keyword evidence="1" id="KW-0472">Membrane</keyword>
<keyword evidence="1" id="KW-0812">Transmembrane</keyword>